<dbReference type="SUPFAM" id="SSF56349">
    <property type="entry name" value="DNA breaking-rejoining enzymes"/>
    <property type="match status" value="1"/>
</dbReference>
<dbReference type="PANTHER" id="PTHR30349">
    <property type="entry name" value="PHAGE INTEGRASE-RELATED"/>
    <property type="match status" value="1"/>
</dbReference>
<sequence length="436" mass="51561">MYFYLKEPKSEKETLIIIQFYVKSEKSIFKYSTGEKINPENWDFENRLPKSKKGIGGAKLKKITSNIMRYDTFLERLIDNCKINNIPLTRKFLKTEFDKHFKKKVAAEKKGFEYLTDFIDDFLIKAPNLINRSTKRNYTTDKIKHYKKTNNRLKEFETYRRSKIKINKFDIVVYDALVHYLTDNKKYSVNYTGDLIKNIKKLLKVADVEFGYDVHKDYERSEFSVIKEESVSIALNEKEIDRLFNHDFSNDEKLENCRDMAIIGLWTGLRVSDFLNLPQINTDDKFITVQPKKTKNSSGVKVVIPLHHQIKEVINKRGMPRMITDVKFNEYIKIVCKRVGFTDKVKGSLMVKDEKTDIYRKKVGMYPKYKLVSSHTCRRSFATNLYKMNFPTLSIMKITGHSSEKSFLSYIKVTPTEHAEKLLNHWNEYYSQKRID</sequence>
<dbReference type="InterPro" id="IPR050090">
    <property type="entry name" value="Tyrosine_recombinase_XerCD"/>
</dbReference>
<dbReference type="GO" id="GO:0006310">
    <property type="term" value="P:DNA recombination"/>
    <property type="evidence" value="ECO:0007669"/>
    <property type="project" value="UniProtKB-KW"/>
</dbReference>
<name>A0A2G1BT57_9FLAO</name>
<evidence type="ECO:0000256" key="1">
    <source>
        <dbReference type="ARBA" id="ARBA00023172"/>
    </source>
</evidence>
<dbReference type="InterPro" id="IPR011010">
    <property type="entry name" value="DNA_brk_join_enz"/>
</dbReference>
<gene>
    <name evidence="4" type="ORF">CSC81_12335</name>
    <name evidence="3" type="ORF">Q8W23_13180</name>
</gene>
<dbReference type="EMBL" id="JAUYVU010000011">
    <property type="protein sequence ID" value="MDP2542427.1"/>
    <property type="molecule type" value="Genomic_DNA"/>
</dbReference>
<dbReference type="Proteomes" id="UP000222163">
    <property type="component" value="Unassembled WGS sequence"/>
</dbReference>
<organism evidence="4 5">
    <name type="scientific">Tenacibaculum discolor</name>
    <dbReference type="NCBI Taxonomy" id="361581"/>
    <lineage>
        <taxon>Bacteria</taxon>
        <taxon>Pseudomonadati</taxon>
        <taxon>Bacteroidota</taxon>
        <taxon>Flavobacteriia</taxon>
        <taxon>Flavobacteriales</taxon>
        <taxon>Flavobacteriaceae</taxon>
        <taxon>Tenacibaculum</taxon>
    </lineage>
</organism>
<dbReference type="InterPro" id="IPR002104">
    <property type="entry name" value="Integrase_catalytic"/>
</dbReference>
<dbReference type="RefSeq" id="WP_099216042.1">
    <property type="nucleotide sequence ID" value="NZ_JAUYVU010000011.1"/>
</dbReference>
<dbReference type="InterPro" id="IPR013762">
    <property type="entry name" value="Integrase-like_cat_sf"/>
</dbReference>
<evidence type="ECO:0000313" key="3">
    <source>
        <dbReference type="EMBL" id="MDP2542427.1"/>
    </source>
</evidence>
<dbReference type="GO" id="GO:0003677">
    <property type="term" value="F:DNA binding"/>
    <property type="evidence" value="ECO:0007669"/>
    <property type="project" value="InterPro"/>
</dbReference>
<accession>A0A2G1BT57</accession>
<keyword evidence="1" id="KW-0233">DNA recombination</keyword>
<evidence type="ECO:0000259" key="2">
    <source>
        <dbReference type="PROSITE" id="PS51898"/>
    </source>
</evidence>
<dbReference type="AlphaFoldDB" id="A0A2G1BT57"/>
<dbReference type="Gene3D" id="1.10.443.10">
    <property type="entry name" value="Intergrase catalytic core"/>
    <property type="match status" value="1"/>
</dbReference>
<dbReference type="EMBL" id="PDUU01000009">
    <property type="protein sequence ID" value="PHN97188.1"/>
    <property type="molecule type" value="Genomic_DNA"/>
</dbReference>
<evidence type="ECO:0000313" key="6">
    <source>
        <dbReference type="Proteomes" id="UP001242342"/>
    </source>
</evidence>
<dbReference type="Pfam" id="PF00589">
    <property type="entry name" value="Phage_integrase"/>
    <property type="match status" value="1"/>
</dbReference>
<reference evidence="4" key="2">
    <citation type="submission" date="2017-10" db="EMBL/GenBank/DDBJ databases">
        <authorList>
            <person name="Enke T.N."/>
            <person name="Cordero O.X."/>
        </authorList>
    </citation>
    <scope>NUCLEOTIDE SEQUENCE</scope>
    <source>
        <strain evidence="4">4G03</strain>
    </source>
</reference>
<reference evidence="3 6" key="3">
    <citation type="submission" date="2023-07" db="EMBL/GenBank/DDBJ databases">
        <title>Genome content predicts the carbon catabolic preferences of heterotrophic bacteria.</title>
        <authorList>
            <person name="Gralka M."/>
        </authorList>
    </citation>
    <scope>NUCLEOTIDE SEQUENCE [LARGE SCALE GENOMIC DNA]</scope>
    <source>
        <strain evidence="3 6">4G03</strain>
    </source>
</reference>
<dbReference type="PANTHER" id="PTHR30349:SF64">
    <property type="entry name" value="PROPHAGE INTEGRASE INTD-RELATED"/>
    <property type="match status" value="1"/>
</dbReference>
<evidence type="ECO:0000313" key="5">
    <source>
        <dbReference type="Proteomes" id="UP000222163"/>
    </source>
</evidence>
<dbReference type="Proteomes" id="UP001242342">
    <property type="component" value="Unassembled WGS sequence"/>
</dbReference>
<dbReference type="PROSITE" id="PS51898">
    <property type="entry name" value="TYR_RECOMBINASE"/>
    <property type="match status" value="1"/>
</dbReference>
<dbReference type="GO" id="GO:0015074">
    <property type="term" value="P:DNA integration"/>
    <property type="evidence" value="ECO:0007669"/>
    <property type="project" value="InterPro"/>
</dbReference>
<keyword evidence="6" id="KW-1185">Reference proteome</keyword>
<protein>
    <submittedName>
        <fullName evidence="3 4">Integrase</fullName>
    </submittedName>
</protein>
<feature type="domain" description="Tyr recombinase" evidence="2">
    <location>
        <begin position="230"/>
        <end position="424"/>
    </location>
</feature>
<comment type="caution">
    <text evidence="4">The sequence shown here is derived from an EMBL/GenBank/DDBJ whole genome shotgun (WGS) entry which is preliminary data.</text>
</comment>
<reference evidence="4 5" key="1">
    <citation type="journal article" date="2016" name="Nat. Commun.">
        <title>Microbial interactions lead to rapid micro-scale successions on model marine particles.</title>
        <authorList>
            <person name="Datta M.S."/>
            <person name="Sliwerska E."/>
            <person name="Gore J."/>
            <person name="Polz M.F."/>
            <person name="Cordero O.X."/>
        </authorList>
    </citation>
    <scope>NUCLEOTIDE SEQUENCE [LARGE SCALE GENOMIC DNA]</scope>
    <source>
        <strain evidence="4 5">4G03</strain>
    </source>
</reference>
<proteinExistence type="predicted"/>
<evidence type="ECO:0000313" key="4">
    <source>
        <dbReference type="EMBL" id="PHN97188.1"/>
    </source>
</evidence>